<dbReference type="RefSeq" id="WP_157543263.1">
    <property type="nucleotide sequence ID" value="NZ_WQLA01000008.1"/>
</dbReference>
<reference evidence="2 3" key="1">
    <citation type="submission" date="2019-12" db="EMBL/GenBank/DDBJ databases">
        <title>Mucilaginibacter sp. HME9299 genome sequencing and assembly.</title>
        <authorList>
            <person name="Kang H."/>
            <person name="Kim H."/>
            <person name="Joh K."/>
        </authorList>
    </citation>
    <scope>NUCLEOTIDE SEQUENCE [LARGE SCALE GENOMIC DNA]</scope>
    <source>
        <strain evidence="2 3">HME9299</strain>
    </source>
</reference>
<evidence type="ECO:0000256" key="1">
    <source>
        <dbReference type="SAM" id="Phobius"/>
    </source>
</evidence>
<protein>
    <submittedName>
        <fullName evidence="2">Uncharacterized protein</fullName>
    </submittedName>
</protein>
<dbReference type="AlphaFoldDB" id="A0A6I4ICI2"/>
<keyword evidence="1" id="KW-0812">Transmembrane</keyword>
<keyword evidence="1" id="KW-1133">Transmembrane helix</keyword>
<evidence type="ECO:0000313" key="2">
    <source>
        <dbReference type="EMBL" id="MVN92941.1"/>
    </source>
</evidence>
<organism evidence="2 3">
    <name type="scientific">Mucilaginibacter aquatilis</name>
    <dbReference type="NCBI Taxonomy" id="1517760"/>
    <lineage>
        <taxon>Bacteria</taxon>
        <taxon>Pseudomonadati</taxon>
        <taxon>Bacteroidota</taxon>
        <taxon>Sphingobacteriia</taxon>
        <taxon>Sphingobacteriales</taxon>
        <taxon>Sphingobacteriaceae</taxon>
        <taxon>Mucilaginibacter</taxon>
    </lineage>
</organism>
<proteinExistence type="predicted"/>
<name>A0A6I4ICI2_9SPHI</name>
<dbReference type="Proteomes" id="UP000434850">
    <property type="component" value="Unassembled WGS sequence"/>
</dbReference>
<feature type="transmembrane region" description="Helical" evidence="1">
    <location>
        <begin position="40"/>
        <end position="61"/>
    </location>
</feature>
<comment type="caution">
    <text evidence="2">The sequence shown here is derived from an EMBL/GenBank/DDBJ whole genome shotgun (WGS) entry which is preliminary data.</text>
</comment>
<keyword evidence="3" id="KW-1185">Reference proteome</keyword>
<sequence length="74" mass="8470">MSLAQLSKRQSTLKGVIMGLFGIWVLMMLTFIYLKMKPGFAIQFALPFICAWPAISAYNAIKEELKMRNEKIDI</sequence>
<evidence type="ECO:0000313" key="3">
    <source>
        <dbReference type="Proteomes" id="UP000434850"/>
    </source>
</evidence>
<accession>A0A6I4ICI2</accession>
<feature type="transmembrane region" description="Helical" evidence="1">
    <location>
        <begin position="12"/>
        <end position="34"/>
    </location>
</feature>
<gene>
    <name evidence="2" type="ORF">GO816_17550</name>
</gene>
<dbReference type="EMBL" id="WQLA01000008">
    <property type="protein sequence ID" value="MVN92941.1"/>
    <property type="molecule type" value="Genomic_DNA"/>
</dbReference>
<keyword evidence="1" id="KW-0472">Membrane</keyword>